<dbReference type="EMBL" id="JARBHB010000014">
    <property type="protein sequence ID" value="KAJ8868781.1"/>
    <property type="molecule type" value="Genomic_DNA"/>
</dbReference>
<reference evidence="2 3" key="1">
    <citation type="submission" date="2023-02" db="EMBL/GenBank/DDBJ databases">
        <title>LHISI_Scaffold_Assembly.</title>
        <authorList>
            <person name="Stuart O.P."/>
            <person name="Cleave R."/>
            <person name="Magrath M.J.L."/>
            <person name="Mikheyev A.S."/>
        </authorList>
    </citation>
    <scope>NUCLEOTIDE SEQUENCE [LARGE SCALE GENOMIC DNA]</scope>
    <source>
        <strain evidence="2">Daus_M_001</strain>
        <tissue evidence="2">Leg muscle</tissue>
    </source>
</reference>
<evidence type="ECO:0000313" key="3">
    <source>
        <dbReference type="Proteomes" id="UP001159363"/>
    </source>
</evidence>
<dbReference type="Proteomes" id="UP001159363">
    <property type="component" value="Chromosome 13"/>
</dbReference>
<gene>
    <name evidence="2" type="ORF">PR048_030321</name>
</gene>
<evidence type="ECO:0000256" key="1">
    <source>
        <dbReference type="SAM" id="MobiDB-lite"/>
    </source>
</evidence>
<keyword evidence="3" id="KW-1185">Reference proteome</keyword>
<sequence length="1258" mass="140451">MFYNQPGWPVEVAPFWTLERGLPAVANGDHTKGRNVRKPRFMSMETPLLYSSLAPPHPSNPLSALPGVITAIPRCPLDPGSCLPLSGTHVLNKTPNSPRRAVPERESRTYAELMCGNVPSPRDKQITTSHVDLSYFCNILYVVFLLDPLTRRARCDDLRCLTQTRYLRTMFWYTLSPIPGRPKSAAGKDAPRDRRSRTLDVTSFKMADGATAPSPCPPKTHNECSPLLFDIYLIHEEFPAQVGETGCPRDPRENPPASGIIRHDSHLRKSDSDPDSLWWEANSLTTQPPRPSNRKPPRGCRFTFPCLSRARLEHAALENTTTVGWVPACDRERHARPVGMIRYLALQCVSAYLLQHQEVLPRRPSLWLPSDCSTQAPAVAMHAHLSPGRTGFNPGFLHVGIVPDDATGWLVFSGISRFPLLIVPALLHNHLNHPHRLSRPSLLRATQISSLTLALSGIGEIVAESGNRFAAEAALHERRPNDASVKYTYLIVHPLQYMPAAVVFLKSLFRRCSNYIERPTAEKKISDFAFSEKRTHLLQNCYGGVVVRQLATHRVESRSILRLAAPIFSHLETPTVAFLKMEQRRIASSWETGELRENSQTTGNVSHFYRTRKIIRTTLPGIEPASPLCKAINLTTTPPRTLLPTRSRSRGVRRHGNGAAIRFPLTPIVRPPTTPCLNILPTPGTFYILSVSYSSGVSRTGKRKHEVSRFPSALQVDLASVAPVDGHQTRRLDSSVLCILEPQLFVHWHLPHTWQFWDSQDFLKHYSAVARALAFHRVKQGYVLDGFAPGFSHVGIVSDNATSRMGFLGDLPRRLERNPTTLGLRVSRDNSALLTTGPFTIPTGWRALELRPVDSRHALSVAWNETKDGTAMECTNEIDESTPIKPLGQKVTPTKFPFLKDSKCDPTENRTQGKCERYSGVLTTVAQLNLEIYRWWGFQKRSVCREYVARPHGGSACLTIRSGDSPRGSSSLTQAGYIELLGGGRNHVARCLLTGKKQVACAVIATRKRSFVLRCFARWLQLADGASLLSRNLYRAGVDANEWELKTGDPGKKTRRQVASSGTNSTCGYSGATPPGNEPGSARWEARSLKPLHHRGSYRVWRKYNKFDDNSATSLCLVARSWFETRSEIGSTIDTENCCTIRVPAGLEIEMFFSNRRRWRFEISIRDQQPSSTNITVSSSIGGANFLKLHLDSEIDLYTIFDSYQLVRLGGRAPLCCKPRQNAVRYTIRHTVTRQNALGKSSLCKTLLGKTPGTRVVH</sequence>
<proteinExistence type="predicted"/>
<name>A0ABQ9GB97_9NEOP</name>
<feature type="region of interest" description="Disordered" evidence="1">
    <location>
        <begin position="243"/>
        <end position="297"/>
    </location>
</feature>
<comment type="caution">
    <text evidence="2">The sequence shown here is derived from an EMBL/GenBank/DDBJ whole genome shotgun (WGS) entry which is preliminary data.</text>
</comment>
<feature type="compositionally biased region" description="Polar residues" evidence="1">
    <location>
        <begin position="1057"/>
        <end position="1068"/>
    </location>
</feature>
<accession>A0ABQ9GB97</accession>
<organism evidence="2 3">
    <name type="scientific">Dryococelus australis</name>
    <dbReference type="NCBI Taxonomy" id="614101"/>
    <lineage>
        <taxon>Eukaryota</taxon>
        <taxon>Metazoa</taxon>
        <taxon>Ecdysozoa</taxon>
        <taxon>Arthropoda</taxon>
        <taxon>Hexapoda</taxon>
        <taxon>Insecta</taxon>
        <taxon>Pterygota</taxon>
        <taxon>Neoptera</taxon>
        <taxon>Polyneoptera</taxon>
        <taxon>Phasmatodea</taxon>
        <taxon>Verophasmatodea</taxon>
        <taxon>Anareolatae</taxon>
        <taxon>Phasmatidae</taxon>
        <taxon>Eurycanthinae</taxon>
        <taxon>Dryococelus</taxon>
    </lineage>
</organism>
<protein>
    <submittedName>
        <fullName evidence="2">Uncharacterized protein</fullName>
    </submittedName>
</protein>
<feature type="compositionally biased region" description="Basic and acidic residues" evidence="1">
    <location>
        <begin position="189"/>
        <end position="198"/>
    </location>
</feature>
<feature type="region of interest" description="Disordered" evidence="1">
    <location>
        <begin position="182"/>
        <end position="218"/>
    </location>
</feature>
<feature type="region of interest" description="Disordered" evidence="1">
    <location>
        <begin position="1047"/>
        <end position="1083"/>
    </location>
</feature>
<evidence type="ECO:0000313" key="2">
    <source>
        <dbReference type="EMBL" id="KAJ8868781.1"/>
    </source>
</evidence>
<feature type="compositionally biased region" description="Basic and acidic residues" evidence="1">
    <location>
        <begin position="261"/>
        <end position="272"/>
    </location>
</feature>